<evidence type="ECO:0000313" key="1">
    <source>
        <dbReference type="EMBL" id="KAI3738201.1"/>
    </source>
</evidence>
<proteinExistence type="predicted"/>
<comment type="caution">
    <text evidence="1">The sequence shown here is derived from an EMBL/GenBank/DDBJ whole genome shotgun (WGS) entry which is preliminary data.</text>
</comment>
<dbReference type="EMBL" id="CM042013">
    <property type="protein sequence ID" value="KAI3738201.1"/>
    <property type="molecule type" value="Genomic_DNA"/>
</dbReference>
<name>A0ACB9CVF5_CICIN</name>
<protein>
    <submittedName>
        <fullName evidence="1">Uncharacterized protein</fullName>
    </submittedName>
</protein>
<reference evidence="1 2" key="2">
    <citation type="journal article" date="2022" name="Mol. Ecol. Resour.">
        <title>The genomes of chicory, endive, great burdock and yacon provide insights into Asteraceae paleo-polyploidization history and plant inulin production.</title>
        <authorList>
            <person name="Fan W."/>
            <person name="Wang S."/>
            <person name="Wang H."/>
            <person name="Wang A."/>
            <person name="Jiang F."/>
            <person name="Liu H."/>
            <person name="Zhao H."/>
            <person name="Xu D."/>
            <person name="Zhang Y."/>
        </authorList>
    </citation>
    <scope>NUCLEOTIDE SEQUENCE [LARGE SCALE GENOMIC DNA]</scope>
    <source>
        <strain evidence="2">cv. Punajuju</strain>
        <tissue evidence="1">Leaves</tissue>
    </source>
</reference>
<sequence length="208" mass="22562">MYSSVLNFCVVTVKTVADNGFTEHAPKVLDEISHRKLDLTLPQPPLGADIQEVTRSAIALKILTIGFLPLWAGVLITAFDCNLSTTRQLSISGNNGELCSTTPESFPKESTITSNEAHSSSTHLSGRKSLNKEIHLPEAQCASPSKSSYGGYGDEKNGFVGTDELQQEEDFPEVKVDFQSGNDADLSCKQYKTSKCICLKKESKANDA</sequence>
<accession>A0ACB9CVF5</accession>
<evidence type="ECO:0000313" key="2">
    <source>
        <dbReference type="Proteomes" id="UP001055811"/>
    </source>
</evidence>
<dbReference type="Proteomes" id="UP001055811">
    <property type="component" value="Linkage Group LG05"/>
</dbReference>
<gene>
    <name evidence="1" type="ORF">L2E82_28223</name>
</gene>
<reference evidence="2" key="1">
    <citation type="journal article" date="2022" name="Mol. Ecol. Resour.">
        <title>The genomes of chicory, endive, great burdock and yacon provide insights into Asteraceae palaeo-polyploidization history and plant inulin production.</title>
        <authorList>
            <person name="Fan W."/>
            <person name="Wang S."/>
            <person name="Wang H."/>
            <person name="Wang A."/>
            <person name="Jiang F."/>
            <person name="Liu H."/>
            <person name="Zhao H."/>
            <person name="Xu D."/>
            <person name="Zhang Y."/>
        </authorList>
    </citation>
    <scope>NUCLEOTIDE SEQUENCE [LARGE SCALE GENOMIC DNA]</scope>
    <source>
        <strain evidence="2">cv. Punajuju</strain>
    </source>
</reference>
<keyword evidence="2" id="KW-1185">Reference proteome</keyword>
<organism evidence="1 2">
    <name type="scientific">Cichorium intybus</name>
    <name type="common">Chicory</name>
    <dbReference type="NCBI Taxonomy" id="13427"/>
    <lineage>
        <taxon>Eukaryota</taxon>
        <taxon>Viridiplantae</taxon>
        <taxon>Streptophyta</taxon>
        <taxon>Embryophyta</taxon>
        <taxon>Tracheophyta</taxon>
        <taxon>Spermatophyta</taxon>
        <taxon>Magnoliopsida</taxon>
        <taxon>eudicotyledons</taxon>
        <taxon>Gunneridae</taxon>
        <taxon>Pentapetalae</taxon>
        <taxon>asterids</taxon>
        <taxon>campanulids</taxon>
        <taxon>Asterales</taxon>
        <taxon>Asteraceae</taxon>
        <taxon>Cichorioideae</taxon>
        <taxon>Cichorieae</taxon>
        <taxon>Cichoriinae</taxon>
        <taxon>Cichorium</taxon>
    </lineage>
</organism>